<sequence length="108" mass="12265">MKSLLLLLIVVFCVGCGKVDCNGLTKDRANERCVLVVCSPPEKNTVFFKVKGYDPSSKKQLTCETTNRWWDLYSEEISIGDTLVKNKGSLVFSIHKKDTIINHVYKCY</sequence>
<evidence type="ECO:0000313" key="1">
    <source>
        <dbReference type="EMBL" id="AQX02275.1"/>
    </source>
</evidence>
<dbReference type="RefSeq" id="WP_078396336.1">
    <property type="nucleotide sequence ID" value="NZ_CP016374.1"/>
</dbReference>
<evidence type="ECO:0008006" key="3">
    <source>
        <dbReference type="Google" id="ProtNLM"/>
    </source>
</evidence>
<reference evidence="1 2" key="1">
    <citation type="submission" date="2016-07" db="EMBL/GenBank/DDBJ databases">
        <title>Revisiting the taxonomy of the Elizabethkingia Genus using Whole-Genome Sequencing, Optical Mapping, and MALDI-TOF, along with proposal of three novel Elizabethkingia species: Elizabethkingia bruuniana sp. nov., Elizabethkingia ursingii sp. nov., and Elizabethkingia occulta sp. nov.</title>
        <authorList>
            <person name="Nicholson A.C."/>
        </authorList>
    </citation>
    <scope>NUCLEOTIDE SEQUENCE [LARGE SCALE GENOMIC DNA]</scope>
    <source>
        <strain evidence="1 2">F3201</strain>
    </source>
</reference>
<dbReference type="AlphaFoldDB" id="A0AAU8UWC3"/>
<evidence type="ECO:0000313" key="2">
    <source>
        <dbReference type="Proteomes" id="UP000190848"/>
    </source>
</evidence>
<proteinExistence type="predicted"/>
<gene>
    <name evidence="1" type="ORF">BBD32_12820</name>
</gene>
<organism evidence="1 2">
    <name type="scientific">Elizabethkingia anophelis</name>
    <dbReference type="NCBI Taxonomy" id="1117645"/>
    <lineage>
        <taxon>Bacteria</taxon>
        <taxon>Pseudomonadati</taxon>
        <taxon>Bacteroidota</taxon>
        <taxon>Flavobacteriia</taxon>
        <taxon>Flavobacteriales</taxon>
        <taxon>Weeksellaceae</taxon>
        <taxon>Elizabethkingia</taxon>
    </lineage>
</organism>
<dbReference type="EMBL" id="CP016374">
    <property type="protein sequence ID" value="AQX02275.1"/>
    <property type="molecule type" value="Genomic_DNA"/>
</dbReference>
<protein>
    <recommendedName>
        <fullName evidence="3">Lipoprotein</fullName>
    </recommendedName>
</protein>
<accession>A0AAU8UWC3</accession>
<dbReference type="Proteomes" id="UP000190848">
    <property type="component" value="Chromosome"/>
</dbReference>
<name>A0AAU8UWC3_9FLAO</name>